<dbReference type="FunFam" id="3.40.50.150:FF:000346">
    <property type="entry name" value="Phospholipid N-methyltransferase"/>
    <property type="match status" value="1"/>
</dbReference>
<accession>A0A560DQM3</accession>
<dbReference type="CDD" id="cd02440">
    <property type="entry name" value="AdoMet_MTases"/>
    <property type="match status" value="1"/>
</dbReference>
<dbReference type="SUPFAM" id="SSF53335">
    <property type="entry name" value="S-adenosyl-L-methionine-dependent methyltransferases"/>
    <property type="match status" value="1"/>
</dbReference>
<dbReference type="EMBL" id="VITK01000004">
    <property type="protein sequence ID" value="TWA99417.1"/>
    <property type="molecule type" value="Genomic_DNA"/>
</dbReference>
<keyword evidence="2" id="KW-1185">Reference proteome</keyword>
<keyword evidence="1" id="KW-0808">Transferase</keyword>
<reference evidence="1 2" key="1">
    <citation type="submission" date="2019-06" db="EMBL/GenBank/DDBJ databases">
        <title>Genomic Encyclopedia of Type Strains, Phase IV (KMG-V): Genome sequencing to study the core and pangenomes of soil and plant-associated prokaryotes.</title>
        <authorList>
            <person name="Whitman W."/>
        </authorList>
    </citation>
    <scope>NUCLEOTIDE SEQUENCE [LARGE SCALE GENOMIC DNA]</scope>
    <source>
        <strain evidence="1 2">BR 510</strain>
    </source>
</reference>
<name>A0A560DQM3_9BRAD</name>
<dbReference type="GO" id="GO:0032259">
    <property type="term" value="P:methylation"/>
    <property type="evidence" value="ECO:0007669"/>
    <property type="project" value="UniProtKB-KW"/>
</dbReference>
<dbReference type="Gene3D" id="3.40.50.150">
    <property type="entry name" value="Vaccinia Virus protein VP39"/>
    <property type="match status" value="1"/>
</dbReference>
<sequence length="208" mass="23144">MNATAVADFFQFFRSYVSNPWQVSAIAPSGQSLARLMTQEIVPGTGPVIELGPGTGIFTRALLRRGVPERDLLLVEYGSDFVRLLQERFPRARVLWMDARQLSQYELFMAPASAVVSGLPLLSMSPRKVIAILSGVFRHMQGGGTLYQFTYGPRCPVPRPILDRLGLKASLVGRTALNIPPASVYRIRRRPKLRVGRDDEVQSPEVTF</sequence>
<protein>
    <submittedName>
        <fullName evidence="1">Phospholipid N-methyltransferase</fullName>
    </submittedName>
</protein>
<dbReference type="Proteomes" id="UP000319949">
    <property type="component" value="Unassembled WGS sequence"/>
</dbReference>
<organism evidence="1 2">
    <name type="scientific">Bradyrhizobium stylosanthis</name>
    <dbReference type="NCBI Taxonomy" id="1803665"/>
    <lineage>
        <taxon>Bacteria</taxon>
        <taxon>Pseudomonadati</taxon>
        <taxon>Pseudomonadota</taxon>
        <taxon>Alphaproteobacteria</taxon>
        <taxon>Hyphomicrobiales</taxon>
        <taxon>Nitrobacteraceae</taxon>
        <taxon>Bradyrhizobium</taxon>
    </lineage>
</organism>
<proteinExistence type="predicted"/>
<dbReference type="STRING" id="1803665.GCA_001641335_07889"/>
<dbReference type="GO" id="GO:0008168">
    <property type="term" value="F:methyltransferase activity"/>
    <property type="evidence" value="ECO:0007669"/>
    <property type="project" value="UniProtKB-KW"/>
</dbReference>
<evidence type="ECO:0000313" key="2">
    <source>
        <dbReference type="Proteomes" id="UP000319949"/>
    </source>
</evidence>
<dbReference type="AlphaFoldDB" id="A0A560DQM3"/>
<gene>
    <name evidence="1" type="ORF">FBZ96_104392</name>
</gene>
<dbReference type="RefSeq" id="WP_063694510.1">
    <property type="nucleotide sequence ID" value="NZ_LVEM01000007.1"/>
</dbReference>
<evidence type="ECO:0000313" key="1">
    <source>
        <dbReference type="EMBL" id="TWA99417.1"/>
    </source>
</evidence>
<keyword evidence="1" id="KW-0489">Methyltransferase</keyword>
<dbReference type="InterPro" id="IPR029063">
    <property type="entry name" value="SAM-dependent_MTases_sf"/>
</dbReference>
<comment type="caution">
    <text evidence="1">The sequence shown here is derived from an EMBL/GenBank/DDBJ whole genome shotgun (WGS) entry which is preliminary data.</text>
</comment>
<dbReference type="OrthoDB" id="9805585at2"/>